<gene>
    <name evidence="2" type="ORF">GCM10023329_55210</name>
</gene>
<name>A0ABP9BH04_9ACTN</name>
<dbReference type="EMBL" id="BAABJV010000026">
    <property type="protein sequence ID" value="GAA4795515.1"/>
    <property type="molecule type" value="Genomic_DNA"/>
</dbReference>
<keyword evidence="1" id="KW-0812">Transmembrane</keyword>
<comment type="caution">
    <text evidence="2">The sequence shown here is derived from an EMBL/GenBank/DDBJ whole genome shotgun (WGS) entry which is preliminary data.</text>
</comment>
<sequence>MADMAYSSRHWWTEFLLFVCVSAVCTIVPAWLWMASQEGREVTANGWGFMVPGLVVGLWAARRYRRRHLS</sequence>
<keyword evidence="3" id="KW-1185">Reference proteome</keyword>
<keyword evidence="1" id="KW-0472">Membrane</keyword>
<evidence type="ECO:0000313" key="3">
    <source>
        <dbReference type="Proteomes" id="UP001501147"/>
    </source>
</evidence>
<accession>A0ABP9BH04</accession>
<dbReference type="Proteomes" id="UP001501147">
    <property type="component" value="Unassembled WGS sequence"/>
</dbReference>
<feature type="transmembrane region" description="Helical" evidence="1">
    <location>
        <begin position="44"/>
        <end position="61"/>
    </location>
</feature>
<feature type="transmembrane region" description="Helical" evidence="1">
    <location>
        <begin position="12"/>
        <end position="32"/>
    </location>
</feature>
<protein>
    <recommendedName>
        <fullName evidence="4">Integral membrane protein</fullName>
    </recommendedName>
</protein>
<evidence type="ECO:0000256" key="1">
    <source>
        <dbReference type="SAM" id="Phobius"/>
    </source>
</evidence>
<organism evidence="2 3">
    <name type="scientific">Streptomyces sanyensis</name>
    <dbReference type="NCBI Taxonomy" id="568869"/>
    <lineage>
        <taxon>Bacteria</taxon>
        <taxon>Bacillati</taxon>
        <taxon>Actinomycetota</taxon>
        <taxon>Actinomycetes</taxon>
        <taxon>Kitasatosporales</taxon>
        <taxon>Streptomycetaceae</taxon>
        <taxon>Streptomyces</taxon>
    </lineage>
</organism>
<evidence type="ECO:0000313" key="2">
    <source>
        <dbReference type="EMBL" id="GAA4795515.1"/>
    </source>
</evidence>
<evidence type="ECO:0008006" key="4">
    <source>
        <dbReference type="Google" id="ProtNLM"/>
    </source>
</evidence>
<keyword evidence="1" id="KW-1133">Transmembrane helix</keyword>
<reference evidence="3" key="1">
    <citation type="journal article" date="2019" name="Int. J. Syst. Evol. Microbiol.">
        <title>The Global Catalogue of Microorganisms (GCM) 10K type strain sequencing project: providing services to taxonomists for standard genome sequencing and annotation.</title>
        <authorList>
            <consortium name="The Broad Institute Genomics Platform"/>
            <consortium name="The Broad Institute Genome Sequencing Center for Infectious Disease"/>
            <person name="Wu L."/>
            <person name="Ma J."/>
        </authorList>
    </citation>
    <scope>NUCLEOTIDE SEQUENCE [LARGE SCALE GENOMIC DNA]</scope>
    <source>
        <strain evidence="3">JCM 18324</strain>
    </source>
</reference>
<proteinExistence type="predicted"/>